<dbReference type="Gene3D" id="6.10.340.10">
    <property type="match status" value="1"/>
</dbReference>
<evidence type="ECO:0000259" key="20">
    <source>
        <dbReference type="PROSITE" id="PS50894"/>
    </source>
</evidence>
<evidence type="ECO:0000313" key="22">
    <source>
        <dbReference type="Proteomes" id="UP000196027"/>
    </source>
</evidence>
<dbReference type="FunFam" id="3.30.565.10:FF:000010">
    <property type="entry name" value="Sensor histidine kinase RcsC"/>
    <property type="match status" value="1"/>
</dbReference>
<dbReference type="InterPro" id="IPR003594">
    <property type="entry name" value="HATPase_dom"/>
</dbReference>
<sequence length="860" mass="95799">MTGIEEQSQEVDCVWWKRISIRYRLQFSLFGLALLMLVVTVISVSWLVHDNFHHKARQDLQILANVLADNSRAALAFNDPKSATKVLGALNENPHIEQAAIYQNGKLFAVYPTDQNLPTLEAVQASQLQWPDVNYYVATAPIAVGEQVLGSLIVKTNLNEWNDIQFGLIKLFIVLFVFLLLVTLALSWWLKVNVTHPLKDLSDWALKVSRNKDFSLRISKRSGDEVGMLVDSLNSMINELSQQKHILSFNRRLQNEIVEREKVEKDLINMRNRAEAASEAKSRFLANMSHEIRTPMNAIIGFVDVLLDMDVTDQQRSHLDTVRRSAKLLHRLLNDILDVAKMEQGKLVLEHIPFRLQSLLGDVVKTFEVNAREKGLLLSLKISDGLSENYLGDPLRLNQILVNLVGNAIKFTESGAVVITVKPAADNHVHFAIRDTGIGIPKDKLGVIFANFAQADTSISRTHGGSGLGTTISKQLVGLMDGEIWVESELGVGSTFHCEIPLVETDQQPEASVAKRIASSPVQGLRILLAEDVAENAELIRIRLEEVGHQVTHVWNGQQALEKFAGAEFDMVLMDVQMPVMDGLTAARELRKQTRGQKVPILALTASVMEENRMACRAAGMNGFVGKPVVIDELFKEMSALMSGKSAAIEPPGADKSPEKAWFSDIEVAPFNVRKAQSNWRKKEVFLRSLQSFIDRLGPDMSAVKRALENEDLNEVRKILHALKGVAGNLALEDCYQALHHFNIELKAEDTDYKTGFTVANKAVQRCIHACDALLEVHPPPQISLALEVDVSLVREHVQELDQKLGLSQFDAELVEQTAKLLSAAGVNETQVNKVVKNINDFDFEKARKALQEASMSLPH</sequence>
<dbReference type="PROSITE" id="PS50110">
    <property type="entry name" value="RESPONSE_REGULATORY"/>
    <property type="match status" value="1"/>
</dbReference>
<dbReference type="CDD" id="cd16922">
    <property type="entry name" value="HATPase_EvgS-ArcB-TorS-like"/>
    <property type="match status" value="1"/>
</dbReference>
<evidence type="ECO:0000259" key="17">
    <source>
        <dbReference type="PROSITE" id="PS50109"/>
    </source>
</evidence>
<dbReference type="GO" id="GO:0005524">
    <property type="term" value="F:ATP binding"/>
    <property type="evidence" value="ECO:0007669"/>
    <property type="project" value="UniProtKB-KW"/>
</dbReference>
<evidence type="ECO:0000256" key="14">
    <source>
        <dbReference type="PROSITE-ProRule" id="PRU00169"/>
    </source>
</evidence>
<dbReference type="GO" id="GO:0005886">
    <property type="term" value="C:plasma membrane"/>
    <property type="evidence" value="ECO:0007669"/>
    <property type="project" value="UniProtKB-SubCell"/>
</dbReference>
<dbReference type="CDD" id="cd00082">
    <property type="entry name" value="HisKA"/>
    <property type="match status" value="1"/>
</dbReference>
<dbReference type="Pfam" id="PF00512">
    <property type="entry name" value="HisKA"/>
    <property type="match status" value="1"/>
</dbReference>
<keyword evidence="22" id="KW-1185">Reference proteome</keyword>
<dbReference type="AlphaFoldDB" id="A0A1Y0IE18"/>
<dbReference type="CDD" id="cd06225">
    <property type="entry name" value="HAMP"/>
    <property type="match status" value="1"/>
</dbReference>
<evidence type="ECO:0000256" key="9">
    <source>
        <dbReference type="ARBA" id="ARBA00022840"/>
    </source>
</evidence>
<feature type="domain" description="HPt" evidence="20">
    <location>
        <begin position="682"/>
        <end position="781"/>
    </location>
</feature>
<dbReference type="SUPFAM" id="SSF47226">
    <property type="entry name" value="Histidine-containing phosphotransfer domain, HPT domain"/>
    <property type="match status" value="1"/>
</dbReference>
<dbReference type="InterPro" id="IPR003661">
    <property type="entry name" value="HisK_dim/P_dom"/>
</dbReference>
<dbReference type="PROSITE" id="PS50885">
    <property type="entry name" value="HAMP"/>
    <property type="match status" value="1"/>
</dbReference>
<dbReference type="PANTHER" id="PTHR45339">
    <property type="entry name" value="HYBRID SIGNAL TRANSDUCTION HISTIDINE KINASE J"/>
    <property type="match status" value="1"/>
</dbReference>
<dbReference type="RefSeq" id="WP_087462851.1">
    <property type="nucleotide sequence ID" value="NZ_CP021425.1"/>
</dbReference>
<dbReference type="InterPro" id="IPR033417">
    <property type="entry name" value="CHASE8"/>
</dbReference>
<dbReference type="InterPro" id="IPR008207">
    <property type="entry name" value="Sig_transdc_His_kin_Hpt_dom"/>
</dbReference>
<feature type="domain" description="Histidine kinase" evidence="17">
    <location>
        <begin position="287"/>
        <end position="504"/>
    </location>
</feature>
<evidence type="ECO:0000256" key="2">
    <source>
        <dbReference type="ARBA" id="ARBA00004370"/>
    </source>
</evidence>
<dbReference type="FunFam" id="1.10.287.130:FF:000004">
    <property type="entry name" value="Ethylene receptor 1"/>
    <property type="match status" value="1"/>
</dbReference>
<organism evidence="21 22">
    <name type="scientific">Oleiphilus messinensis</name>
    <dbReference type="NCBI Taxonomy" id="141451"/>
    <lineage>
        <taxon>Bacteria</taxon>
        <taxon>Pseudomonadati</taxon>
        <taxon>Pseudomonadota</taxon>
        <taxon>Gammaproteobacteria</taxon>
        <taxon>Oceanospirillales</taxon>
        <taxon>Oleiphilaceae</taxon>
        <taxon>Oleiphilus</taxon>
    </lineage>
</organism>
<dbReference type="SMART" id="SM00387">
    <property type="entry name" value="HATPase_c"/>
    <property type="match status" value="1"/>
</dbReference>
<dbReference type="InterPro" id="IPR003660">
    <property type="entry name" value="HAMP_dom"/>
</dbReference>
<keyword evidence="6 16" id="KW-0812">Transmembrane</keyword>
<dbReference type="Gene3D" id="1.10.287.130">
    <property type="match status" value="1"/>
</dbReference>
<keyword evidence="9" id="KW-0067">ATP-binding</keyword>
<feature type="coiled-coil region" evidence="15">
    <location>
        <begin position="253"/>
        <end position="280"/>
    </location>
</feature>
<evidence type="ECO:0000256" key="1">
    <source>
        <dbReference type="ARBA" id="ARBA00000085"/>
    </source>
</evidence>
<dbReference type="InterPro" id="IPR036097">
    <property type="entry name" value="HisK_dim/P_sf"/>
</dbReference>
<evidence type="ECO:0000256" key="5">
    <source>
        <dbReference type="ARBA" id="ARBA00022679"/>
    </source>
</evidence>
<dbReference type="InterPro" id="IPR005467">
    <property type="entry name" value="His_kinase_dom"/>
</dbReference>
<evidence type="ECO:0000256" key="3">
    <source>
        <dbReference type="ARBA" id="ARBA00012438"/>
    </source>
</evidence>
<dbReference type="Pfam" id="PF01627">
    <property type="entry name" value="Hpt"/>
    <property type="match status" value="1"/>
</dbReference>
<dbReference type="PROSITE" id="PS50894">
    <property type="entry name" value="HPT"/>
    <property type="match status" value="1"/>
</dbReference>
<dbReference type="OrthoDB" id="6110612at2"/>
<keyword evidence="8 21" id="KW-0418">Kinase</keyword>
<keyword evidence="4 14" id="KW-0597">Phosphoprotein</keyword>
<evidence type="ECO:0000256" key="15">
    <source>
        <dbReference type="SAM" id="Coils"/>
    </source>
</evidence>
<evidence type="ECO:0000313" key="21">
    <source>
        <dbReference type="EMBL" id="ARU58026.1"/>
    </source>
</evidence>
<dbReference type="SUPFAM" id="SSF158472">
    <property type="entry name" value="HAMP domain-like"/>
    <property type="match status" value="1"/>
</dbReference>
<feature type="modified residue" description="Phosphohistidine" evidence="13">
    <location>
        <position position="721"/>
    </location>
</feature>
<dbReference type="Pfam" id="PF00072">
    <property type="entry name" value="Response_reg"/>
    <property type="match status" value="1"/>
</dbReference>
<feature type="transmembrane region" description="Helical" evidence="16">
    <location>
        <begin position="135"/>
        <end position="154"/>
    </location>
</feature>
<keyword evidence="10 16" id="KW-1133">Transmembrane helix</keyword>
<evidence type="ECO:0000256" key="12">
    <source>
        <dbReference type="ARBA" id="ARBA00023136"/>
    </source>
</evidence>
<dbReference type="SMART" id="SM00304">
    <property type="entry name" value="HAMP"/>
    <property type="match status" value="1"/>
</dbReference>
<dbReference type="Pfam" id="PF02518">
    <property type="entry name" value="HATPase_c"/>
    <property type="match status" value="1"/>
</dbReference>
<keyword evidence="11" id="KW-0902">Two-component regulatory system</keyword>
<evidence type="ECO:0000256" key="8">
    <source>
        <dbReference type="ARBA" id="ARBA00022777"/>
    </source>
</evidence>
<evidence type="ECO:0000256" key="6">
    <source>
        <dbReference type="ARBA" id="ARBA00022692"/>
    </source>
</evidence>
<dbReference type="Gene3D" id="3.40.50.2300">
    <property type="match status" value="1"/>
</dbReference>
<keyword evidence="12 16" id="KW-0472">Membrane</keyword>
<reference evidence="21 22" key="1">
    <citation type="submission" date="2017-05" db="EMBL/GenBank/DDBJ databases">
        <title>Genomic insights into alkan degradation activity of Oleiphilus messinensis.</title>
        <authorList>
            <person name="Kozyavkin S.A."/>
            <person name="Slesarev A.I."/>
            <person name="Golyshin P.N."/>
            <person name="Korzhenkov A."/>
            <person name="Golyshina O.N."/>
            <person name="Toshchakov S.V."/>
        </authorList>
    </citation>
    <scope>NUCLEOTIDE SEQUENCE [LARGE SCALE GENOMIC DNA]</scope>
    <source>
        <strain evidence="21 22">ME102</strain>
    </source>
</reference>
<feature type="transmembrane region" description="Helical" evidence="16">
    <location>
        <begin position="27"/>
        <end position="48"/>
    </location>
</feature>
<evidence type="ECO:0000256" key="11">
    <source>
        <dbReference type="ARBA" id="ARBA00023012"/>
    </source>
</evidence>
<dbReference type="InterPro" id="IPR036641">
    <property type="entry name" value="HPT_dom_sf"/>
</dbReference>
<dbReference type="SMART" id="SM00448">
    <property type="entry name" value="REC"/>
    <property type="match status" value="1"/>
</dbReference>
<evidence type="ECO:0000256" key="13">
    <source>
        <dbReference type="PROSITE-ProRule" id="PRU00110"/>
    </source>
</evidence>
<proteinExistence type="predicted"/>
<keyword evidence="5 21" id="KW-0808">Transferase</keyword>
<dbReference type="PRINTS" id="PR00344">
    <property type="entry name" value="BCTRLSENSOR"/>
</dbReference>
<name>A0A1Y0IE18_9GAMM</name>
<feature type="transmembrane region" description="Helical" evidence="16">
    <location>
        <begin position="166"/>
        <end position="190"/>
    </location>
</feature>
<accession>A0A1Y0IE18</accession>
<dbReference type="InterPro" id="IPR001789">
    <property type="entry name" value="Sig_transdc_resp-reg_receiver"/>
</dbReference>
<dbReference type="Proteomes" id="UP000196027">
    <property type="component" value="Chromosome"/>
</dbReference>
<dbReference type="GO" id="GO:0000155">
    <property type="term" value="F:phosphorelay sensor kinase activity"/>
    <property type="evidence" value="ECO:0007669"/>
    <property type="project" value="InterPro"/>
</dbReference>
<dbReference type="SUPFAM" id="SSF55874">
    <property type="entry name" value="ATPase domain of HSP90 chaperone/DNA topoisomerase II/histidine kinase"/>
    <property type="match status" value="1"/>
</dbReference>
<evidence type="ECO:0000256" key="16">
    <source>
        <dbReference type="SAM" id="Phobius"/>
    </source>
</evidence>
<dbReference type="Pfam" id="PF17152">
    <property type="entry name" value="CHASE8"/>
    <property type="match status" value="1"/>
</dbReference>
<dbReference type="InterPro" id="IPR011006">
    <property type="entry name" value="CheY-like_superfamily"/>
</dbReference>
<keyword evidence="15" id="KW-0175">Coiled coil</keyword>
<evidence type="ECO:0000259" key="18">
    <source>
        <dbReference type="PROSITE" id="PS50110"/>
    </source>
</evidence>
<dbReference type="CDD" id="cd17546">
    <property type="entry name" value="REC_hyHK_CKI1_RcsC-like"/>
    <property type="match status" value="1"/>
</dbReference>
<protein>
    <recommendedName>
        <fullName evidence="3">histidine kinase</fullName>
        <ecNumber evidence="3">2.7.13.3</ecNumber>
    </recommendedName>
</protein>
<keyword evidence="7" id="KW-0547">Nucleotide-binding</keyword>
<feature type="domain" description="Response regulatory" evidence="18">
    <location>
        <begin position="526"/>
        <end position="642"/>
    </location>
</feature>
<evidence type="ECO:0000259" key="19">
    <source>
        <dbReference type="PROSITE" id="PS50885"/>
    </source>
</evidence>
<dbReference type="PANTHER" id="PTHR45339:SF5">
    <property type="entry name" value="HISTIDINE KINASE"/>
    <property type="match status" value="1"/>
</dbReference>
<dbReference type="EC" id="2.7.13.3" evidence="3"/>
<dbReference type="EMBL" id="CP021425">
    <property type="protein sequence ID" value="ARU58026.1"/>
    <property type="molecule type" value="Genomic_DNA"/>
</dbReference>
<dbReference type="SUPFAM" id="SSF52172">
    <property type="entry name" value="CheY-like"/>
    <property type="match status" value="1"/>
</dbReference>
<dbReference type="PROSITE" id="PS50109">
    <property type="entry name" value="HIS_KIN"/>
    <property type="match status" value="1"/>
</dbReference>
<dbReference type="SUPFAM" id="SSF47384">
    <property type="entry name" value="Homodimeric domain of signal transducing histidine kinase"/>
    <property type="match status" value="1"/>
</dbReference>
<dbReference type="InterPro" id="IPR004358">
    <property type="entry name" value="Sig_transdc_His_kin-like_C"/>
</dbReference>
<feature type="modified residue" description="4-aspartylphosphate" evidence="14">
    <location>
        <position position="575"/>
    </location>
</feature>
<evidence type="ECO:0000256" key="10">
    <source>
        <dbReference type="ARBA" id="ARBA00022989"/>
    </source>
</evidence>
<gene>
    <name evidence="21" type="ORF">OLMES_4007</name>
</gene>
<evidence type="ECO:0000256" key="7">
    <source>
        <dbReference type="ARBA" id="ARBA00022741"/>
    </source>
</evidence>
<comment type="subcellular location">
    <subcellularLocation>
        <location evidence="2">Membrane</location>
    </subcellularLocation>
</comment>
<dbReference type="SMART" id="SM00388">
    <property type="entry name" value="HisKA"/>
    <property type="match status" value="1"/>
</dbReference>
<dbReference type="KEGG" id="ome:OLMES_4007"/>
<dbReference type="Gene3D" id="3.30.565.10">
    <property type="entry name" value="Histidine kinase-like ATPase, C-terminal domain"/>
    <property type="match status" value="1"/>
</dbReference>
<dbReference type="Pfam" id="PF00672">
    <property type="entry name" value="HAMP"/>
    <property type="match status" value="1"/>
</dbReference>
<evidence type="ECO:0000256" key="4">
    <source>
        <dbReference type="ARBA" id="ARBA00022553"/>
    </source>
</evidence>
<dbReference type="Gene3D" id="1.20.120.160">
    <property type="entry name" value="HPT domain"/>
    <property type="match status" value="1"/>
</dbReference>
<feature type="domain" description="HAMP" evidence="19">
    <location>
        <begin position="192"/>
        <end position="245"/>
    </location>
</feature>
<dbReference type="InterPro" id="IPR036890">
    <property type="entry name" value="HATPase_C_sf"/>
</dbReference>
<comment type="catalytic activity">
    <reaction evidence="1">
        <text>ATP + protein L-histidine = ADP + protein N-phospho-L-histidine.</text>
        <dbReference type="EC" id="2.7.13.3"/>
    </reaction>
</comment>